<dbReference type="EMBL" id="CP146075">
    <property type="protein sequence ID" value="WWR40274.1"/>
    <property type="molecule type" value="Genomic_DNA"/>
</dbReference>
<gene>
    <name evidence="1" type="ORF">V6B39_23545</name>
</gene>
<protein>
    <submittedName>
        <fullName evidence="1">Transcriptional regulator</fullName>
    </submittedName>
</protein>
<geneLocation type="plasmid" evidence="1 2">
    <name>p_intI1_positive</name>
</geneLocation>
<evidence type="ECO:0000313" key="2">
    <source>
        <dbReference type="Proteomes" id="UP001369248"/>
    </source>
</evidence>
<reference evidence="2" key="1">
    <citation type="submission" date="2024-02" db="EMBL/GenBank/DDBJ databases">
        <title>Exploring bacterial hosts of class 1 integrons in salad vegetable microbiomes with epicPCR.</title>
        <authorList>
            <person name="Qi Q."/>
            <person name="Ghaly T.M."/>
            <person name="Gillings M.R."/>
            <person name="Tetu S.G."/>
        </authorList>
    </citation>
    <scope>NUCLEOTIDE SEQUENCE [LARGE SCALE GENOMIC DNA]</scope>
    <source>
        <strain evidence="2">S2-2023-2</strain>
        <plasmid evidence="2">p_intI1_positive</plasmid>
    </source>
</reference>
<evidence type="ECO:0000313" key="1">
    <source>
        <dbReference type="EMBL" id="WWR40274.1"/>
    </source>
</evidence>
<organism evidence="1 2">
    <name type="scientific">Pseudomonas bubulae</name>
    <dbReference type="NCBI Taxonomy" id="2316085"/>
    <lineage>
        <taxon>Bacteria</taxon>
        <taxon>Pseudomonadati</taxon>
        <taxon>Pseudomonadota</taxon>
        <taxon>Gammaproteobacteria</taxon>
        <taxon>Pseudomonadales</taxon>
        <taxon>Pseudomonadaceae</taxon>
        <taxon>Pseudomonas</taxon>
    </lineage>
</organism>
<sequence>MTDTVRFDIRPECFRPAAGWEQPTPEEVREILLRIDPPRGLSGADAAKLLGIHGGRQIRRWTGGDAPIPYAAWAILADMAGIERIWVGHQK</sequence>
<proteinExistence type="predicted"/>
<dbReference type="Proteomes" id="UP001369248">
    <property type="component" value="Plasmid p_intI1_positive"/>
</dbReference>
<keyword evidence="2" id="KW-1185">Reference proteome</keyword>
<accession>A0ABZ2HBJ9</accession>
<name>A0ABZ2HBJ9_9PSED</name>
<keyword evidence="1" id="KW-0614">Plasmid</keyword>